<comment type="caution">
    <text evidence="3">The sequence shown here is derived from an EMBL/GenBank/DDBJ whole genome shotgun (WGS) entry which is preliminary data.</text>
</comment>
<proteinExistence type="predicted"/>
<feature type="chain" id="PRO_5026954019" evidence="2">
    <location>
        <begin position="25"/>
        <end position="172"/>
    </location>
</feature>
<organism evidence="3 4">
    <name type="scientific">Blastococcus saxobsidens</name>
    <dbReference type="NCBI Taxonomy" id="138336"/>
    <lineage>
        <taxon>Bacteria</taxon>
        <taxon>Bacillati</taxon>
        <taxon>Actinomycetota</taxon>
        <taxon>Actinomycetes</taxon>
        <taxon>Geodermatophilales</taxon>
        <taxon>Geodermatophilaceae</taxon>
        <taxon>Blastococcus</taxon>
    </lineage>
</organism>
<dbReference type="Proteomes" id="UP000479241">
    <property type="component" value="Unassembled WGS sequence"/>
</dbReference>
<keyword evidence="2" id="KW-0732">Signal</keyword>
<dbReference type="AlphaFoldDB" id="A0A6L9W3Q2"/>
<dbReference type="RefSeq" id="WP_163204709.1">
    <property type="nucleotide sequence ID" value="NZ_JAAGWG010000012.1"/>
</dbReference>
<feature type="region of interest" description="Disordered" evidence="1">
    <location>
        <begin position="120"/>
        <end position="140"/>
    </location>
</feature>
<accession>A0A6L9W3Q2</accession>
<gene>
    <name evidence="3" type="ORF">GCU60_09960</name>
</gene>
<evidence type="ECO:0000256" key="2">
    <source>
        <dbReference type="SAM" id="SignalP"/>
    </source>
</evidence>
<evidence type="ECO:0000256" key="1">
    <source>
        <dbReference type="SAM" id="MobiDB-lite"/>
    </source>
</evidence>
<feature type="signal peptide" evidence="2">
    <location>
        <begin position="1"/>
        <end position="24"/>
    </location>
</feature>
<feature type="region of interest" description="Disordered" evidence="1">
    <location>
        <begin position="26"/>
        <end position="48"/>
    </location>
</feature>
<protein>
    <submittedName>
        <fullName evidence="3">Uncharacterized protein</fullName>
    </submittedName>
</protein>
<dbReference type="PROSITE" id="PS51257">
    <property type="entry name" value="PROKAR_LIPOPROTEIN"/>
    <property type="match status" value="1"/>
</dbReference>
<evidence type="ECO:0000313" key="4">
    <source>
        <dbReference type="Proteomes" id="UP000479241"/>
    </source>
</evidence>
<feature type="compositionally biased region" description="Low complexity" evidence="1">
    <location>
        <begin position="26"/>
        <end position="39"/>
    </location>
</feature>
<name>A0A6L9W3Q2_9ACTN</name>
<sequence length="172" mass="17572">MDRRRAGLLAVLCLGLVGCTSDGAAPPPAAGSTAATGPDASDEPAAIEGPSRTLAGCDAEPIEPLEPFTVPAEGGTVTGLAFGEIPARVGDELKIIWRVTGAGDLAVRPVRPDGSEGDLVFGPEPHGGSNFSEPGDEWGTGFELDRSGCWRLELAREGVTATVELLVEEPPG</sequence>
<evidence type="ECO:0000313" key="3">
    <source>
        <dbReference type="EMBL" id="NEK86080.1"/>
    </source>
</evidence>
<reference evidence="3 4" key="1">
    <citation type="submission" date="2019-12" db="EMBL/GenBank/DDBJ databases">
        <title>the WGS of Blastococcus saxobsidens 67B17.</title>
        <authorList>
            <person name="Jiang Z."/>
        </authorList>
    </citation>
    <scope>NUCLEOTIDE SEQUENCE [LARGE SCALE GENOMIC DNA]</scope>
    <source>
        <strain evidence="3 4">67B17</strain>
    </source>
</reference>
<dbReference type="EMBL" id="JAAGWG010000012">
    <property type="protein sequence ID" value="NEK86080.1"/>
    <property type="molecule type" value="Genomic_DNA"/>
</dbReference>